<dbReference type="Proteomes" id="UP001159363">
    <property type="component" value="Chromosome 16"/>
</dbReference>
<evidence type="ECO:0000313" key="2">
    <source>
        <dbReference type="Proteomes" id="UP001159363"/>
    </source>
</evidence>
<reference evidence="1 2" key="1">
    <citation type="submission" date="2023-02" db="EMBL/GenBank/DDBJ databases">
        <title>LHISI_Scaffold_Assembly.</title>
        <authorList>
            <person name="Stuart O.P."/>
            <person name="Cleave R."/>
            <person name="Magrath M.J.L."/>
            <person name="Mikheyev A.S."/>
        </authorList>
    </citation>
    <scope>NUCLEOTIDE SEQUENCE [LARGE SCALE GENOMIC DNA]</scope>
    <source>
        <strain evidence="1">Daus_M_001</strain>
        <tissue evidence="1">Leg muscle</tissue>
    </source>
</reference>
<keyword evidence="2" id="KW-1185">Reference proteome</keyword>
<feature type="non-terminal residue" evidence="1">
    <location>
        <position position="231"/>
    </location>
</feature>
<protein>
    <recommendedName>
        <fullName evidence="3">Transposase</fullName>
    </recommendedName>
</protein>
<comment type="caution">
    <text evidence="1">The sequence shown here is derived from an EMBL/GenBank/DDBJ whole genome shotgun (WGS) entry which is preliminary data.</text>
</comment>
<evidence type="ECO:0000313" key="1">
    <source>
        <dbReference type="EMBL" id="KAJ8865631.1"/>
    </source>
</evidence>
<proteinExistence type="predicted"/>
<name>A0ABQ9G295_9NEOP</name>
<organism evidence="1 2">
    <name type="scientific">Dryococelus australis</name>
    <dbReference type="NCBI Taxonomy" id="614101"/>
    <lineage>
        <taxon>Eukaryota</taxon>
        <taxon>Metazoa</taxon>
        <taxon>Ecdysozoa</taxon>
        <taxon>Arthropoda</taxon>
        <taxon>Hexapoda</taxon>
        <taxon>Insecta</taxon>
        <taxon>Pterygota</taxon>
        <taxon>Neoptera</taxon>
        <taxon>Polyneoptera</taxon>
        <taxon>Phasmatodea</taxon>
        <taxon>Verophasmatodea</taxon>
        <taxon>Anareolatae</taxon>
        <taxon>Phasmatidae</taxon>
        <taxon>Eurycanthinae</taxon>
        <taxon>Dryococelus</taxon>
    </lineage>
</organism>
<gene>
    <name evidence="1" type="ORF">PR048_033151</name>
</gene>
<dbReference type="EMBL" id="JARBHB010000017">
    <property type="protein sequence ID" value="KAJ8865631.1"/>
    <property type="molecule type" value="Genomic_DNA"/>
</dbReference>
<sequence>MERKEIQRRYKERLKENEEEWQNFMKKDELRKISACDMEENLIGPYFGKVRNEKERKRRYRAKHKQTLRKVVLRYHSSKVHDWFMSNLQLWIISHIPEDYDIDTMLTWMQWHDIEGRPKVVSIEGSRVQENCFDQNKTGLEADELFDKLIFPKTTLRCQDEVQSARRNHSQVTVFMCAAWLKGVTLSYAVISDDISHDKYSVWVFLKKIVEDINLTYAVGHISVLSDGCTY</sequence>
<accession>A0ABQ9G295</accession>
<evidence type="ECO:0008006" key="3">
    <source>
        <dbReference type="Google" id="ProtNLM"/>
    </source>
</evidence>